<dbReference type="AlphaFoldDB" id="A0AAD4D047"/>
<accession>A0AAD4D047</accession>
<organism evidence="2 3">
    <name type="scientific">Linnemannia exigua</name>
    <dbReference type="NCBI Taxonomy" id="604196"/>
    <lineage>
        <taxon>Eukaryota</taxon>
        <taxon>Fungi</taxon>
        <taxon>Fungi incertae sedis</taxon>
        <taxon>Mucoromycota</taxon>
        <taxon>Mortierellomycotina</taxon>
        <taxon>Mortierellomycetes</taxon>
        <taxon>Mortierellales</taxon>
        <taxon>Mortierellaceae</taxon>
        <taxon>Linnemannia</taxon>
    </lineage>
</organism>
<evidence type="ECO:0000313" key="3">
    <source>
        <dbReference type="Proteomes" id="UP001194580"/>
    </source>
</evidence>
<comment type="caution">
    <text evidence="2">The sequence shown here is derived from an EMBL/GenBank/DDBJ whole genome shotgun (WGS) entry which is preliminary data.</text>
</comment>
<feature type="non-terminal residue" evidence="2">
    <location>
        <position position="264"/>
    </location>
</feature>
<proteinExistence type="predicted"/>
<keyword evidence="3" id="KW-1185">Reference proteome</keyword>
<evidence type="ECO:0000313" key="2">
    <source>
        <dbReference type="EMBL" id="KAG0249639.1"/>
    </source>
</evidence>
<dbReference type="EMBL" id="JAAAIL010003659">
    <property type="protein sequence ID" value="KAG0249639.1"/>
    <property type="molecule type" value="Genomic_DNA"/>
</dbReference>
<name>A0AAD4D047_9FUNG</name>
<feature type="region of interest" description="Disordered" evidence="1">
    <location>
        <begin position="46"/>
        <end position="70"/>
    </location>
</feature>
<reference evidence="2" key="1">
    <citation type="journal article" date="2020" name="Fungal Divers.">
        <title>Resolving the Mortierellaceae phylogeny through synthesis of multi-gene phylogenetics and phylogenomics.</title>
        <authorList>
            <person name="Vandepol N."/>
            <person name="Liber J."/>
            <person name="Desiro A."/>
            <person name="Na H."/>
            <person name="Kennedy M."/>
            <person name="Barry K."/>
            <person name="Grigoriev I.V."/>
            <person name="Miller A.N."/>
            <person name="O'Donnell K."/>
            <person name="Stajich J.E."/>
            <person name="Bonito G."/>
        </authorList>
    </citation>
    <scope>NUCLEOTIDE SEQUENCE</scope>
    <source>
        <strain evidence="2">NRRL 28262</strain>
    </source>
</reference>
<evidence type="ECO:0000256" key="1">
    <source>
        <dbReference type="SAM" id="MobiDB-lite"/>
    </source>
</evidence>
<sequence>MPLQCHGFRRSACQPTLGPHLTMSGKGTKKVVDTHSSDPLLAVSDLVPNSEEPRPSSTAPNPAAGSSRHFSRWDSTELDTCGLEHQWQRLTKEGASSATIKMMIESILAKTRKRYYKGPQAQWILHCSTNSIDPFNPMAVELLNFSADGIETKLWSSGTVNNYRSAILNLFPDRTSHWNNSSFCDFFRHLSSNAIKRLTNTSVDIAPVLDHFRTLGPNSNLKPSQLLPKLCWLLAICGFLRPSDIHRVDVSRSLVLPSGELELQ</sequence>
<gene>
    <name evidence="2" type="ORF">BGZ95_007464</name>
</gene>
<evidence type="ECO:0008006" key="4">
    <source>
        <dbReference type="Google" id="ProtNLM"/>
    </source>
</evidence>
<protein>
    <recommendedName>
        <fullName evidence="4">Core-binding (CB) domain-containing protein</fullName>
    </recommendedName>
</protein>
<dbReference type="Proteomes" id="UP001194580">
    <property type="component" value="Unassembled WGS sequence"/>
</dbReference>